<evidence type="ECO:0000313" key="3">
    <source>
        <dbReference type="Proteomes" id="UP000509302"/>
    </source>
</evidence>
<dbReference type="InterPro" id="IPR023210">
    <property type="entry name" value="NADP_OxRdtase_dom"/>
</dbReference>
<dbReference type="PRINTS" id="PR00069">
    <property type="entry name" value="ALDKETRDTASE"/>
</dbReference>
<dbReference type="InterPro" id="IPR050523">
    <property type="entry name" value="AKR_Detox_Biosynth"/>
</dbReference>
<dbReference type="EMBL" id="CP058595">
    <property type="protein sequence ID" value="QLG45510.1"/>
    <property type="molecule type" value="Genomic_DNA"/>
</dbReference>
<feature type="domain" description="NADP-dependent oxidoreductase" evidence="1">
    <location>
        <begin position="9"/>
        <end position="279"/>
    </location>
</feature>
<dbReference type="RefSeq" id="WP_179241798.1">
    <property type="nucleotide sequence ID" value="NZ_CP058595.1"/>
</dbReference>
<organism evidence="2 3">
    <name type="scientific">Costertonia aggregata</name>
    <dbReference type="NCBI Taxonomy" id="343403"/>
    <lineage>
        <taxon>Bacteria</taxon>
        <taxon>Pseudomonadati</taxon>
        <taxon>Bacteroidota</taxon>
        <taxon>Flavobacteriia</taxon>
        <taxon>Flavobacteriales</taxon>
        <taxon>Flavobacteriaceae</taxon>
        <taxon>Costertonia</taxon>
    </lineage>
</organism>
<evidence type="ECO:0000259" key="1">
    <source>
        <dbReference type="Pfam" id="PF00248"/>
    </source>
</evidence>
<evidence type="ECO:0000313" key="2">
    <source>
        <dbReference type="EMBL" id="QLG45510.1"/>
    </source>
</evidence>
<dbReference type="Gene3D" id="3.20.20.100">
    <property type="entry name" value="NADP-dependent oxidoreductase domain"/>
    <property type="match status" value="1"/>
</dbReference>
<dbReference type="InterPro" id="IPR020471">
    <property type="entry name" value="AKR"/>
</dbReference>
<gene>
    <name evidence="2" type="ORF">HYG79_09175</name>
</gene>
<dbReference type="InterPro" id="IPR036812">
    <property type="entry name" value="NAD(P)_OxRdtase_dom_sf"/>
</dbReference>
<dbReference type="SUPFAM" id="SSF51430">
    <property type="entry name" value="NAD(P)-linked oxidoreductase"/>
    <property type="match status" value="1"/>
</dbReference>
<accession>A0A7H9APZ8</accession>
<keyword evidence="3" id="KW-1185">Reference proteome</keyword>
<dbReference type="GO" id="GO:0016491">
    <property type="term" value="F:oxidoreductase activity"/>
    <property type="evidence" value="ECO:0007669"/>
    <property type="project" value="InterPro"/>
</dbReference>
<name>A0A7H9APZ8_9FLAO</name>
<dbReference type="PANTHER" id="PTHR43364:SF1">
    <property type="entry name" value="OXIDOREDUCTASE YDHF"/>
    <property type="match status" value="1"/>
</dbReference>
<proteinExistence type="predicted"/>
<dbReference type="AlphaFoldDB" id="A0A7H9APZ8"/>
<dbReference type="Proteomes" id="UP000509302">
    <property type="component" value="Chromosome"/>
</dbReference>
<protein>
    <submittedName>
        <fullName evidence="2">Aldo/keto reductase</fullName>
    </submittedName>
</protein>
<reference evidence="2 3" key="1">
    <citation type="journal article" date="2006" name="Int. J. Syst. Evol. Microbiol.">
        <title>Costertonia aggregata gen. nov., sp. nov., a mesophilic marine bacterium of the family Flavobacteriaceae, isolated from a mature biofilm.</title>
        <authorList>
            <person name="Kwon K.K."/>
            <person name="Lee Y.K."/>
            <person name="Lee H.K."/>
        </authorList>
    </citation>
    <scope>NUCLEOTIDE SEQUENCE [LARGE SCALE GENOMIC DNA]</scope>
    <source>
        <strain evidence="2 3">KCCM 42265</strain>
    </source>
</reference>
<dbReference type="GO" id="GO:0005829">
    <property type="term" value="C:cytosol"/>
    <property type="evidence" value="ECO:0007669"/>
    <property type="project" value="TreeGrafter"/>
</dbReference>
<dbReference type="Pfam" id="PF00248">
    <property type="entry name" value="Aldo_ket_red"/>
    <property type="match status" value="1"/>
</dbReference>
<sequence>MKNPIKYSKIIAGTMTWGSWGKAFDTKKSIATMHHCLELGITTFDHADIYGDYTTEADFGKAFAESEIKRQDVQLISKCGIQMVTGRPNKVAHYQYNKDYIIGSAEASLKNLETDYLDMLLLHRPSPLMQPDEIAEAIEKLQKEGKVIEFGVSNFTPSQIAMIETKIPVSGNQVEFSLTMNKPMYDGTLDDGIAHRRMMMAWSPLGSYFRENDKKQGRIKKVLKTLEEKYSASANALLLAWLLKHPAKIYPVIGTTNTDRLTDSAKSVNINLEREDWFALLEASQGHPVP</sequence>
<dbReference type="KEGG" id="cagg:HYG79_09175"/>
<dbReference type="PANTHER" id="PTHR43364">
    <property type="entry name" value="NADH-SPECIFIC METHYLGLYOXAL REDUCTASE-RELATED"/>
    <property type="match status" value="1"/>
</dbReference>